<keyword evidence="3" id="KW-1185">Reference proteome</keyword>
<keyword evidence="1" id="KW-0812">Transmembrane</keyword>
<dbReference type="Proteomes" id="UP001152049">
    <property type="component" value="Unassembled WGS sequence"/>
</dbReference>
<name>A0A9W8RXL3_9HYPO</name>
<dbReference type="OrthoDB" id="4582561at2759"/>
<reference evidence="2" key="1">
    <citation type="submission" date="2022-09" db="EMBL/GenBank/DDBJ databases">
        <title>Fusarium specimens isolated from Avocado Roots.</title>
        <authorList>
            <person name="Stajich J."/>
            <person name="Roper C."/>
            <person name="Heimlech-Rivalta G."/>
        </authorList>
    </citation>
    <scope>NUCLEOTIDE SEQUENCE</scope>
    <source>
        <strain evidence="2">CF00136</strain>
    </source>
</reference>
<feature type="transmembrane region" description="Helical" evidence="1">
    <location>
        <begin position="37"/>
        <end position="59"/>
    </location>
</feature>
<evidence type="ECO:0000313" key="2">
    <source>
        <dbReference type="EMBL" id="KAJ4258101.1"/>
    </source>
</evidence>
<dbReference type="EMBL" id="JAOQAZ010000016">
    <property type="protein sequence ID" value="KAJ4258101.1"/>
    <property type="molecule type" value="Genomic_DNA"/>
</dbReference>
<evidence type="ECO:0000256" key="1">
    <source>
        <dbReference type="SAM" id="Phobius"/>
    </source>
</evidence>
<gene>
    <name evidence="2" type="ORF">NW762_008241</name>
</gene>
<keyword evidence="1" id="KW-0472">Membrane</keyword>
<proteinExistence type="predicted"/>
<organism evidence="2 3">
    <name type="scientific">Fusarium torreyae</name>
    <dbReference type="NCBI Taxonomy" id="1237075"/>
    <lineage>
        <taxon>Eukaryota</taxon>
        <taxon>Fungi</taxon>
        <taxon>Dikarya</taxon>
        <taxon>Ascomycota</taxon>
        <taxon>Pezizomycotina</taxon>
        <taxon>Sordariomycetes</taxon>
        <taxon>Hypocreomycetidae</taxon>
        <taxon>Hypocreales</taxon>
        <taxon>Nectriaceae</taxon>
        <taxon>Fusarium</taxon>
    </lineage>
</organism>
<keyword evidence="1" id="KW-1133">Transmembrane helix</keyword>
<accession>A0A9W8RXL3</accession>
<evidence type="ECO:0000313" key="3">
    <source>
        <dbReference type="Proteomes" id="UP001152049"/>
    </source>
</evidence>
<protein>
    <submittedName>
        <fullName evidence="2">Uncharacterized protein</fullName>
    </submittedName>
</protein>
<dbReference type="AlphaFoldDB" id="A0A9W8RXL3"/>
<comment type="caution">
    <text evidence="2">The sequence shown here is derived from an EMBL/GenBank/DDBJ whole genome shotgun (WGS) entry which is preliminary data.</text>
</comment>
<sequence length="74" mass="8325">MGIIGIYEFTAFMNLLSGDQRGKESEIAIFKWGFGQLIAVCVWFPVVLKFTCLIINGVLPGSKNRMGEYIELSY</sequence>